<gene>
    <name evidence="2" type="ORF">CSSPJE1EN1_LOCUS18047</name>
</gene>
<dbReference type="InterPro" id="IPR036108">
    <property type="entry name" value="4pyrrol_syn_uPrphyn_synt_sf"/>
</dbReference>
<dbReference type="SUPFAM" id="SSF69618">
    <property type="entry name" value="HemD-like"/>
    <property type="match status" value="1"/>
</dbReference>
<dbReference type="Proteomes" id="UP001497444">
    <property type="component" value="Chromosome 4"/>
</dbReference>
<dbReference type="PANTHER" id="PTHR38020">
    <property type="entry name" value="UROPORPHYRINOGEN-III SYNTHASE"/>
    <property type="match status" value="1"/>
</dbReference>
<protein>
    <recommendedName>
        <fullName evidence="1">Tetrapyrrole biosynthesis uroporphyrinogen III synthase domain-containing protein</fullName>
    </recommendedName>
</protein>
<reference evidence="2" key="1">
    <citation type="submission" date="2024-02" db="EMBL/GenBank/DDBJ databases">
        <authorList>
            <consortium name="ELIXIR-Norway"/>
            <consortium name="Elixir Norway"/>
        </authorList>
    </citation>
    <scope>NUCLEOTIDE SEQUENCE</scope>
</reference>
<dbReference type="Gene3D" id="3.40.50.10090">
    <property type="match status" value="2"/>
</dbReference>
<dbReference type="PANTHER" id="PTHR38020:SF1">
    <property type="entry name" value="UROPORPHYRINOGEN-III SYNTHASE"/>
    <property type="match status" value="1"/>
</dbReference>
<keyword evidence="3" id="KW-1185">Reference proteome</keyword>
<evidence type="ECO:0000313" key="3">
    <source>
        <dbReference type="Proteomes" id="UP001497444"/>
    </source>
</evidence>
<evidence type="ECO:0000259" key="1">
    <source>
        <dbReference type="Pfam" id="PF02602"/>
    </source>
</evidence>
<evidence type="ECO:0000313" key="2">
    <source>
        <dbReference type="EMBL" id="CAK9272569.1"/>
    </source>
</evidence>
<name>A0ABP0X0B5_9BRYO</name>
<dbReference type="Pfam" id="PF02602">
    <property type="entry name" value="HEM4"/>
    <property type="match status" value="1"/>
</dbReference>
<dbReference type="InterPro" id="IPR003754">
    <property type="entry name" value="4pyrrol_synth_uPrphyn_synth"/>
</dbReference>
<accession>A0ABP0X0B5</accession>
<sequence length="351" mass="38493">MLSVREQLHLRLQSFCGVAQYKYRRRLLRLRACHEPDRPGSSLEGRVVAFTTPQQYAGRFAAALRKEGGSPLWCPTIITETGADTRWELESKLFGKGDRSEDLCCSQGLDSYGGIAFTSRAGIYAFAEAIAGQSSILREDGEPFLVAALGRDAELLEELDLLRANSRVRYFVPSVASPQALVDELGEGKGRRLLCPVPLVVDLEEPPVVPNFLRGLEKAGWVPVRLNAYITRWAGKECAQPLLQRAQRQSTCEKNSTKLQERSDGARDGVDALVFTSTAEVEGLIKSLDALVGSGIEYLKRSRREFVVAVHGPVTAEGGARLGIEVDIVGEKFQSFGGVVDSLARHFAVRT</sequence>
<dbReference type="EMBL" id="OZ020099">
    <property type="protein sequence ID" value="CAK9272569.1"/>
    <property type="molecule type" value="Genomic_DNA"/>
</dbReference>
<proteinExistence type="predicted"/>
<feature type="domain" description="Tetrapyrrole biosynthesis uroporphyrinogen III synthase" evidence="1">
    <location>
        <begin position="59"/>
        <end position="334"/>
    </location>
</feature>
<organism evidence="2 3">
    <name type="scientific">Sphagnum jensenii</name>
    <dbReference type="NCBI Taxonomy" id="128206"/>
    <lineage>
        <taxon>Eukaryota</taxon>
        <taxon>Viridiplantae</taxon>
        <taxon>Streptophyta</taxon>
        <taxon>Embryophyta</taxon>
        <taxon>Bryophyta</taxon>
        <taxon>Sphagnophytina</taxon>
        <taxon>Sphagnopsida</taxon>
        <taxon>Sphagnales</taxon>
        <taxon>Sphagnaceae</taxon>
        <taxon>Sphagnum</taxon>
    </lineage>
</organism>